<dbReference type="RefSeq" id="WP_170034652.1">
    <property type="nucleotide sequence ID" value="NZ_MQVW01000020.1"/>
</dbReference>
<feature type="region of interest" description="Disordered" evidence="1">
    <location>
        <begin position="30"/>
        <end position="55"/>
    </location>
</feature>
<dbReference type="AlphaFoldDB" id="A0A2S6IFS2"/>
<gene>
    <name evidence="2" type="ORF">LY01_02766</name>
</gene>
<reference evidence="2 3" key="1">
    <citation type="submission" date="2018-02" db="EMBL/GenBank/DDBJ databases">
        <title>Genomic Encyclopedia of Archaeal and Bacterial Type Strains, Phase II (KMG-II): from individual species to whole genera.</title>
        <authorList>
            <person name="Goeker M."/>
        </authorList>
    </citation>
    <scope>NUCLEOTIDE SEQUENCE [LARGE SCALE GENOMIC DNA]</scope>
    <source>
        <strain evidence="2 3">DSM 16809</strain>
    </source>
</reference>
<evidence type="ECO:0000313" key="2">
    <source>
        <dbReference type="EMBL" id="PPK93061.1"/>
    </source>
</evidence>
<protein>
    <submittedName>
        <fullName evidence="2">Uncharacterized protein</fullName>
    </submittedName>
</protein>
<name>A0A2S6IFS2_9FLAO</name>
<proteinExistence type="predicted"/>
<sequence>MGKNKKDKQKLTELRYWFLSILMNDQAQVNSSNGGDVDSGLSMVPEGDGDYKKVK</sequence>
<comment type="caution">
    <text evidence="2">The sequence shown here is derived from an EMBL/GenBank/DDBJ whole genome shotgun (WGS) entry which is preliminary data.</text>
</comment>
<dbReference type="Proteomes" id="UP000239002">
    <property type="component" value="Unassembled WGS sequence"/>
</dbReference>
<accession>A0A2S6IFS2</accession>
<evidence type="ECO:0000313" key="3">
    <source>
        <dbReference type="Proteomes" id="UP000239002"/>
    </source>
</evidence>
<keyword evidence="3" id="KW-1185">Reference proteome</keyword>
<organism evidence="2 3">
    <name type="scientific">Nonlabens xylanidelens</name>
    <dbReference type="NCBI Taxonomy" id="191564"/>
    <lineage>
        <taxon>Bacteria</taxon>
        <taxon>Pseudomonadati</taxon>
        <taxon>Bacteroidota</taxon>
        <taxon>Flavobacteriia</taxon>
        <taxon>Flavobacteriales</taxon>
        <taxon>Flavobacteriaceae</taxon>
        <taxon>Nonlabens</taxon>
    </lineage>
</organism>
<dbReference type="EMBL" id="PTJE01000008">
    <property type="protein sequence ID" value="PPK93061.1"/>
    <property type="molecule type" value="Genomic_DNA"/>
</dbReference>
<evidence type="ECO:0000256" key="1">
    <source>
        <dbReference type="SAM" id="MobiDB-lite"/>
    </source>
</evidence>